<comment type="caution">
    <text evidence="1">The sequence shown here is derived from an EMBL/GenBank/DDBJ whole genome shotgun (WGS) entry which is preliminary data.</text>
</comment>
<name>A0A510ULH8_ALIFS</name>
<sequence length="413" mass="45642">MRMIALSVMVVLTGCASSEPPAKIPLSQPQPLNLRVAPPLEEATSIQTSRYVLERRGPASQLTDMLNVPVDARMPAMANLTVKDGLDFLLTGSGMRVRTPTSYGESQMYDQPLPVTQMDMGQIPLRQALQVLGGQAFELEEDVVKREVGFRLKNGYVWTPPKYDVVKPSAQLDKALTANRDDLDSDLNDELFFSSTPSKRVASKTAAINKQKPLVTSAPKRAQLSGKSVTKSNVKPVSVKMFAMIDGETYREAILRWANDSGFERVAVAQEPEFLKALDKRASSGFVAKGSFRTAMATLSEGIPELSMLTLYENPTKKLAALHPYRSQAVTAFITTGGTLEEVISDAVKQYDWNWDKKHSWTADNYAFGSSYPVVTRKTDISAALSILLKQYPLEARRLDANRTIYIREATPL</sequence>
<dbReference type="Proteomes" id="UP000321787">
    <property type="component" value="Unassembled WGS sequence"/>
</dbReference>
<evidence type="ECO:0000313" key="2">
    <source>
        <dbReference type="Proteomes" id="UP000321787"/>
    </source>
</evidence>
<evidence type="ECO:0000313" key="1">
    <source>
        <dbReference type="EMBL" id="GEK15419.1"/>
    </source>
</evidence>
<gene>
    <name evidence="1" type="ORF">AFI02nite_34550</name>
</gene>
<dbReference type="NCBIfam" id="TIGR03748">
    <property type="entry name" value="conj_PilL"/>
    <property type="match status" value="1"/>
</dbReference>
<proteinExistence type="predicted"/>
<organism evidence="1 2">
    <name type="scientific">Aliivibrio fischeri</name>
    <name type="common">Vibrio fischeri</name>
    <dbReference type="NCBI Taxonomy" id="668"/>
    <lineage>
        <taxon>Bacteria</taxon>
        <taxon>Pseudomonadati</taxon>
        <taxon>Pseudomonadota</taxon>
        <taxon>Gammaproteobacteria</taxon>
        <taxon>Vibrionales</taxon>
        <taxon>Vibrionaceae</taxon>
        <taxon>Aliivibrio</taxon>
    </lineage>
</organism>
<accession>A0A510ULH8</accession>
<dbReference type="AlphaFoldDB" id="A0A510ULH8"/>
<protein>
    <recommendedName>
        <fullName evidence="3">Lipoprotein</fullName>
    </recommendedName>
</protein>
<evidence type="ECO:0008006" key="3">
    <source>
        <dbReference type="Google" id="ProtNLM"/>
    </source>
</evidence>
<dbReference type="PROSITE" id="PS51257">
    <property type="entry name" value="PROKAR_LIPOPROTEIN"/>
    <property type="match status" value="1"/>
</dbReference>
<dbReference type="InterPro" id="IPR022260">
    <property type="entry name" value="Integr_conj_element_PilL"/>
</dbReference>
<reference evidence="1 2" key="1">
    <citation type="submission" date="2019-07" db="EMBL/GenBank/DDBJ databases">
        <title>Whole genome shotgun sequence of Aliivibrio fischeri NBRC 101058.</title>
        <authorList>
            <person name="Hosoyama A."/>
            <person name="Uohara A."/>
            <person name="Ohji S."/>
            <person name="Ichikawa N."/>
        </authorList>
    </citation>
    <scope>NUCLEOTIDE SEQUENCE [LARGE SCALE GENOMIC DNA]</scope>
    <source>
        <strain evidence="1 2">NBRC 101058</strain>
    </source>
</reference>
<dbReference type="RefSeq" id="WP_146865960.1">
    <property type="nucleotide sequence ID" value="NZ_BJTZ01000029.1"/>
</dbReference>
<dbReference type="EMBL" id="BJTZ01000029">
    <property type="protein sequence ID" value="GEK15419.1"/>
    <property type="molecule type" value="Genomic_DNA"/>
</dbReference>